<proteinExistence type="predicted"/>
<keyword evidence="2" id="KW-0732">Signal</keyword>
<name>A0AAV4FNM7_9GAST</name>
<dbReference type="PANTHER" id="PTHR33964">
    <property type="entry name" value="RE45066P-RELATED"/>
    <property type="match status" value="1"/>
</dbReference>
<comment type="caution">
    <text evidence="3">The sequence shown here is derived from an EMBL/GenBank/DDBJ whole genome shotgun (WGS) entry which is preliminary data.</text>
</comment>
<feature type="chain" id="PRO_5043517470" description="DUF19 domain-containing protein" evidence="2">
    <location>
        <begin position="17"/>
        <end position="281"/>
    </location>
</feature>
<evidence type="ECO:0000256" key="2">
    <source>
        <dbReference type="SAM" id="SignalP"/>
    </source>
</evidence>
<keyword evidence="4" id="KW-1185">Reference proteome</keyword>
<feature type="compositionally biased region" description="Polar residues" evidence="1">
    <location>
        <begin position="204"/>
        <end position="221"/>
    </location>
</feature>
<evidence type="ECO:0000256" key="1">
    <source>
        <dbReference type="SAM" id="MobiDB-lite"/>
    </source>
</evidence>
<accession>A0AAV4FNM7</accession>
<dbReference type="PANTHER" id="PTHR33964:SF1">
    <property type="entry name" value="RE45066P"/>
    <property type="match status" value="1"/>
</dbReference>
<evidence type="ECO:0008006" key="5">
    <source>
        <dbReference type="Google" id="ProtNLM"/>
    </source>
</evidence>
<dbReference type="Proteomes" id="UP000762676">
    <property type="component" value="Unassembled WGS sequence"/>
</dbReference>
<protein>
    <recommendedName>
        <fullName evidence="5">DUF19 domain-containing protein</fullName>
    </recommendedName>
</protein>
<dbReference type="AlphaFoldDB" id="A0AAV4FNM7"/>
<sequence length="281" mass="30688">MWLSALGLMNVSGTGACPADLAEEARGCFSSYTVKLHSMQHTAQKLCCGLDVEILRAFCKSYEVGRRCVQSLRAQCPPEKQRVIDSALVSLDGAWDALNDLCLDDRIVEQYAQFQTCFTVTGPESESCFAEHLLGNAGGHNSIQFLETVGAASKRQFCRKMVKTVSCVQQNVRRQCGEGAAALVSILVKPMVKRSTECDYTLDVRQSQQSPKEPYQSNPSYISDDGSSRNNNKHGGSSRRGTNSNNKNLAASLRPSLTSLALFLLSVVMLLYLTNCPIPSS</sequence>
<gene>
    <name evidence="3" type="ORF">ElyMa_003899700</name>
</gene>
<dbReference type="EMBL" id="BMAT01007937">
    <property type="protein sequence ID" value="GFR74704.1"/>
    <property type="molecule type" value="Genomic_DNA"/>
</dbReference>
<feature type="signal peptide" evidence="2">
    <location>
        <begin position="1"/>
        <end position="16"/>
    </location>
</feature>
<evidence type="ECO:0000313" key="4">
    <source>
        <dbReference type="Proteomes" id="UP000762676"/>
    </source>
</evidence>
<evidence type="ECO:0000313" key="3">
    <source>
        <dbReference type="EMBL" id="GFR74704.1"/>
    </source>
</evidence>
<organism evidence="3 4">
    <name type="scientific">Elysia marginata</name>
    <dbReference type="NCBI Taxonomy" id="1093978"/>
    <lineage>
        <taxon>Eukaryota</taxon>
        <taxon>Metazoa</taxon>
        <taxon>Spiralia</taxon>
        <taxon>Lophotrochozoa</taxon>
        <taxon>Mollusca</taxon>
        <taxon>Gastropoda</taxon>
        <taxon>Heterobranchia</taxon>
        <taxon>Euthyneura</taxon>
        <taxon>Panpulmonata</taxon>
        <taxon>Sacoglossa</taxon>
        <taxon>Placobranchoidea</taxon>
        <taxon>Plakobranchidae</taxon>
        <taxon>Elysia</taxon>
    </lineage>
</organism>
<reference evidence="3 4" key="1">
    <citation type="journal article" date="2021" name="Elife">
        <title>Chloroplast acquisition without the gene transfer in kleptoplastic sea slugs, Plakobranchus ocellatus.</title>
        <authorList>
            <person name="Maeda T."/>
            <person name="Takahashi S."/>
            <person name="Yoshida T."/>
            <person name="Shimamura S."/>
            <person name="Takaki Y."/>
            <person name="Nagai Y."/>
            <person name="Toyoda A."/>
            <person name="Suzuki Y."/>
            <person name="Arimoto A."/>
            <person name="Ishii H."/>
            <person name="Satoh N."/>
            <person name="Nishiyama T."/>
            <person name="Hasebe M."/>
            <person name="Maruyama T."/>
            <person name="Minagawa J."/>
            <person name="Obokata J."/>
            <person name="Shigenobu S."/>
        </authorList>
    </citation>
    <scope>NUCLEOTIDE SEQUENCE [LARGE SCALE GENOMIC DNA]</scope>
</reference>
<feature type="compositionally biased region" description="Polar residues" evidence="1">
    <location>
        <begin position="228"/>
        <end position="247"/>
    </location>
</feature>
<feature type="region of interest" description="Disordered" evidence="1">
    <location>
        <begin position="203"/>
        <end position="247"/>
    </location>
</feature>